<dbReference type="EMBL" id="JABVEC010000013">
    <property type="protein sequence ID" value="MBC6467520.1"/>
    <property type="molecule type" value="Genomic_DNA"/>
</dbReference>
<dbReference type="InterPro" id="IPR002563">
    <property type="entry name" value="Flavin_Rdtase-like_dom"/>
</dbReference>
<dbReference type="InterPro" id="IPR050268">
    <property type="entry name" value="NADH-dep_flavin_reductase"/>
</dbReference>
<dbReference type="Proteomes" id="UP000805614">
    <property type="component" value="Unassembled WGS sequence"/>
</dbReference>
<dbReference type="InterPro" id="IPR012349">
    <property type="entry name" value="Split_barrel_FMN-bd"/>
</dbReference>
<dbReference type="PANTHER" id="PTHR30466">
    <property type="entry name" value="FLAVIN REDUCTASE"/>
    <property type="match status" value="1"/>
</dbReference>
<dbReference type="SUPFAM" id="SSF50475">
    <property type="entry name" value="FMN-binding split barrel"/>
    <property type="match status" value="1"/>
</dbReference>
<evidence type="ECO:0000256" key="1">
    <source>
        <dbReference type="ARBA" id="ARBA00023002"/>
    </source>
</evidence>
<dbReference type="PANTHER" id="PTHR30466:SF1">
    <property type="entry name" value="FMN REDUCTASE (NADH) RUTF"/>
    <property type="match status" value="1"/>
</dbReference>
<dbReference type="Gene3D" id="2.30.110.10">
    <property type="entry name" value="Electron Transport, Fmn-binding Protein, Chain A"/>
    <property type="match status" value="1"/>
</dbReference>
<evidence type="ECO:0000313" key="4">
    <source>
        <dbReference type="Proteomes" id="UP000805614"/>
    </source>
</evidence>
<dbReference type="RefSeq" id="WP_187244532.1">
    <property type="nucleotide sequence ID" value="NZ_BAAAOK010000004.1"/>
</dbReference>
<keyword evidence="1" id="KW-0560">Oxidoreductase</keyword>
<protein>
    <submittedName>
        <fullName evidence="3">Flavin reductase</fullName>
    </submittedName>
</protein>
<comment type="caution">
    <text evidence="3">The sequence shown here is derived from an EMBL/GenBank/DDBJ whole genome shotgun (WGS) entry which is preliminary data.</text>
</comment>
<evidence type="ECO:0000259" key="2">
    <source>
        <dbReference type="SMART" id="SM00903"/>
    </source>
</evidence>
<sequence length="179" mass="19038">MRGDSTPSGSAAETKALRRMFGAFATGVSVVTVGGASPHGMTANSFTSVSLDPPLALICVGHEAIMHRRLAIGFFGVSVLAADQEGVARHFADLTRPLGAAQFESIDCEPGPVTGVPLINGALATFEFELWNTYEGGDHSIFVGQLLSPERPPLEADGALLFYRGRFRRLEPLHSEVRA</sequence>
<name>A0ABR7LRZ5_9ACTN</name>
<organism evidence="3 4">
    <name type="scientific">Actinomadura alba</name>
    <dbReference type="NCBI Taxonomy" id="406431"/>
    <lineage>
        <taxon>Bacteria</taxon>
        <taxon>Bacillati</taxon>
        <taxon>Actinomycetota</taxon>
        <taxon>Actinomycetes</taxon>
        <taxon>Streptosporangiales</taxon>
        <taxon>Thermomonosporaceae</taxon>
        <taxon>Actinomadura</taxon>
    </lineage>
</organism>
<feature type="domain" description="Flavin reductase like" evidence="2">
    <location>
        <begin position="21"/>
        <end position="169"/>
    </location>
</feature>
<dbReference type="SMART" id="SM00903">
    <property type="entry name" value="Flavin_Reduct"/>
    <property type="match status" value="1"/>
</dbReference>
<gene>
    <name evidence="3" type="ORF">HKK74_18770</name>
</gene>
<reference evidence="3 4" key="1">
    <citation type="submission" date="2020-06" db="EMBL/GenBank/DDBJ databases">
        <title>Actinomadura xiongansis sp. nov., isolated from soil of Baiyangdian.</title>
        <authorList>
            <person name="Zhang X."/>
        </authorList>
    </citation>
    <scope>NUCLEOTIDE SEQUENCE [LARGE SCALE GENOMIC DNA]</scope>
    <source>
        <strain evidence="3 4">HBUM206468</strain>
    </source>
</reference>
<accession>A0ABR7LRZ5</accession>
<evidence type="ECO:0000313" key="3">
    <source>
        <dbReference type="EMBL" id="MBC6467520.1"/>
    </source>
</evidence>
<keyword evidence="4" id="KW-1185">Reference proteome</keyword>
<dbReference type="Pfam" id="PF01613">
    <property type="entry name" value="Flavin_Reduct"/>
    <property type="match status" value="1"/>
</dbReference>
<proteinExistence type="predicted"/>